<gene>
    <name evidence="1" type="ORF">H4S07_003878</name>
</gene>
<accession>A0ACC1LET0</accession>
<proteinExistence type="predicted"/>
<feature type="non-terminal residue" evidence="1">
    <location>
        <position position="1"/>
    </location>
</feature>
<name>A0ACC1LET0_9FUNG</name>
<dbReference type="EMBL" id="JANBUP010001387">
    <property type="protein sequence ID" value="KAJ2806092.1"/>
    <property type="molecule type" value="Genomic_DNA"/>
</dbReference>
<comment type="caution">
    <text evidence="1">The sequence shown here is derived from an EMBL/GenBank/DDBJ whole genome shotgun (WGS) entry which is preliminary data.</text>
</comment>
<sequence length="392" mass="43960">VRKTDKEHFIGVMSQLYQYYNCIAQRGKYVDEFTSIPAAKMCDLVHLDWVSGNITRNRGHICEISNNHLVQLARLSAATLQSLIANVGKVKDISDIVLEPSGGYVEYPSLHTLKLHGQLNVSNTGARVGQRPSQATADMAQRQVFLGAKPFPVLRFLSVDIDYPFSDDTLFRGSAATLERLDLKVYPTTLDIIRKHSVFTTGSHPKLQLVAINWALDSRGLGFASVVEQMRFVLGIAPHASVRKINGQIPHQALPLFYDFASIRLLSLPDTAVEFWDIIALIKSLPLLSDLRTSAPSFGPKPAGVKLNRLPSYMIETYAPLSIRFGCWYFEGRGDAKDMAKCVLLLALICPKFRYINPAYYRDCDFMAAMRKFYNKPGFEPHAARLWPFASK</sequence>
<dbReference type="Proteomes" id="UP001140096">
    <property type="component" value="Unassembled WGS sequence"/>
</dbReference>
<organism evidence="1 2">
    <name type="scientific">Coemansia furcata</name>
    <dbReference type="NCBI Taxonomy" id="417177"/>
    <lineage>
        <taxon>Eukaryota</taxon>
        <taxon>Fungi</taxon>
        <taxon>Fungi incertae sedis</taxon>
        <taxon>Zoopagomycota</taxon>
        <taxon>Kickxellomycotina</taxon>
        <taxon>Kickxellomycetes</taxon>
        <taxon>Kickxellales</taxon>
        <taxon>Kickxellaceae</taxon>
        <taxon>Coemansia</taxon>
    </lineage>
</organism>
<evidence type="ECO:0000313" key="2">
    <source>
        <dbReference type="Proteomes" id="UP001140096"/>
    </source>
</evidence>
<protein>
    <submittedName>
        <fullName evidence="1">Uncharacterized protein</fullName>
    </submittedName>
</protein>
<reference evidence="1" key="1">
    <citation type="submission" date="2022-07" db="EMBL/GenBank/DDBJ databases">
        <title>Phylogenomic reconstructions and comparative analyses of Kickxellomycotina fungi.</title>
        <authorList>
            <person name="Reynolds N.K."/>
            <person name="Stajich J.E."/>
            <person name="Barry K."/>
            <person name="Grigoriev I.V."/>
            <person name="Crous P."/>
            <person name="Smith M.E."/>
        </authorList>
    </citation>
    <scope>NUCLEOTIDE SEQUENCE</scope>
    <source>
        <strain evidence="1">CBS 102833</strain>
    </source>
</reference>
<evidence type="ECO:0000313" key="1">
    <source>
        <dbReference type="EMBL" id="KAJ2806092.1"/>
    </source>
</evidence>
<keyword evidence="2" id="KW-1185">Reference proteome</keyword>